<dbReference type="Gene3D" id="3.20.20.10">
    <property type="entry name" value="Alanine racemase"/>
    <property type="match status" value="1"/>
</dbReference>
<dbReference type="HAMAP" id="MF_01201">
    <property type="entry name" value="Ala_racemase"/>
    <property type="match status" value="1"/>
</dbReference>
<feature type="active site" description="Proton acceptor; specific for D-alanine" evidence="7">
    <location>
        <position position="41"/>
    </location>
</feature>
<dbReference type="Pfam" id="PF00842">
    <property type="entry name" value="Ala_racemase_C"/>
    <property type="match status" value="1"/>
</dbReference>
<feature type="active site" description="Proton acceptor; specific for L-alanine" evidence="7">
    <location>
        <position position="261"/>
    </location>
</feature>
<dbReference type="InterPro" id="IPR011079">
    <property type="entry name" value="Ala_racemase_C"/>
</dbReference>
<evidence type="ECO:0000256" key="1">
    <source>
        <dbReference type="ARBA" id="ARBA00000316"/>
    </source>
</evidence>
<dbReference type="PRINTS" id="PR00992">
    <property type="entry name" value="ALARACEMASE"/>
</dbReference>
<accession>A0ABY4ZS24</accession>
<evidence type="ECO:0000313" key="9">
    <source>
        <dbReference type="EMBL" id="USQ95475.1"/>
    </source>
</evidence>
<comment type="pathway">
    <text evidence="7">Amino-acid biosynthesis; D-alanine biosynthesis; D-alanine from L-alanine: step 1/1.</text>
</comment>
<dbReference type="SUPFAM" id="SSF51419">
    <property type="entry name" value="PLP-binding barrel"/>
    <property type="match status" value="1"/>
</dbReference>
<protein>
    <recommendedName>
        <fullName evidence="4 7">Alanine racemase</fullName>
        <ecNumber evidence="4 7">5.1.1.1</ecNumber>
    </recommendedName>
</protein>
<evidence type="ECO:0000256" key="5">
    <source>
        <dbReference type="ARBA" id="ARBA00022898"/>
    </source>
</evidence>
<dbReference type="InterPro" id="IPR009006">
    <property type="entry name" value="Ala_racemase/Decarboxylase_C"/>
</dbReference>
<name>A0ABY4ZS24_9CAUL</name>
<evidence type="ECO:0000256" key="6">
    <source>
        <dbReference type="ARBA" id="ARBA00023235"/>
    </source>
</evidence>
<dbReference type="InterPro" id="IPR020622">
    <property type="entry name" value="Ala_racemase_pyridoxalP-BS"/>
</dbReference>
<feature type="binding site" evidence="7">
    <location>
        <position position="309"/>
    </location>
    <ligand>
        <name>substrate</name>
    </ligand>
</feature>
<reference evidence="9 10" key="1">
    <citation type="submission" date="2022-04" db="EMBL/GenBank/DDBJ databases">
        <title>Genome sequence of soybean root-associated Caulobacter segnis RL271.</title>
        <authorList>
            <person name="Longley R."/>
            <person name="Bonito G."/>
            <person name="Trigodet F."/>
            <person name="Crosson S."/>
            <person name="Fiebig A."/>
        </authorList>
    </citation>
    <scope>NUCLEOTIDE SEQUENCE [LARGE SCALE GENOMIC DNA]</scope>
    <source>
        <strain evidence="9 10">RL271</strain>
    </source>
</reference>
<dbReference type="Gene3D" id="2.40.37.10">
    <property type="entry name" value="Lyase, Ornithine Decarboxylase, Chain A, domain 1"/>
    <property type="match status" value="1"/>
</dbReference>
<dbReference type="EC" id="5.1.1.1" evidence="4 7"/>
<dbReference type="GO" id="GO:0008784">
    <property type="term" value="F:alanine racemase activity"/>
    <property type="evidence" value="ECO:0007669"/>
    <property type="project" value="UniProtKB-EC"/>
</dbReference>
<evidence type="ECO:0000259" key="8">
    <source>
        <dbReference type="SMART" id="SM01005"/>
    </source>
</evidence>
<feature type="domain" description="Alanine racemase C-terminal" evidence="8">
    <location>
        <begin position="240"/>
        <end position="368"/>
    </location>
</feature>
<dbReference type="PROSITE" id="PS00395">
    <property type="entry name" value="ALANINE_RACEMASE"/>
    <property type="match status" value="1"/>
</dbReference>
<comment type="function">
    <text evidence="7">Catalyzes the interconversion of L-alanine and D-alanine. May also act on other amino acids.</text>
</comment>
<keyword evidence="6 7" id="KW-0413">Isomerase</keyword>
<evidence type="ECO:0000256" key="2">
    <source>
        <dbReference type="ARBA" id="ARBA00001933"/>
    </source>
</evidence>
<keyword evidence="10" id="KW-1185">Reference proteome</keyword>
<comment type="similarity">
    <text evidence="3 7">Belongs to the alanine racemase family.</text>
</comment>
<dbReference type="SMART" id="SM01005">
    <property type="entry name" value="Ala_racemase_C"/>
    <property type="match status" value="1"/>
</dbReference>
<feature type="modified residue" description="N6-(pyridoxal phosphate)lysine" evidence="7">
    <location>
        <position position="41"/>
    </location>
</feature>
<dbReference type="Proteomes" id="UP001057520">
    <property type="component" value="Chromosome"/>
</dbReference>
<dbReference type="CDD" id="cd00430">
    <property type="entry name" value="PLPDE_III_AR"/>
    <property type="match status" value="1"/>
</dbReference>
<dbReference type="PANTHER" id="PTHR30511">
    <property type="entry name" value="ALANINE RACEMASE"/>
    <property type="match status" value="1"/>
</dbReference>
<dbReference type="Pfam" id="PF01168">
    <property type="entry name" value="Ala_racemase_N"/>
    <property type="match status" value="1"/>
</dbReference>
<evidence type="ECO:0000256" key="7">
    <source>
        <dbReference type="HAMAP-Rule" id="MF_01201"/>
    </source>
</evidence>
<dbReference type="InterPro" id="IPR001608">
    <property type="entry name" value="Ala_racemase_N"/>
</dbReference>
<dbReference type="PANTHER" id="PTHR30511:SF0">
    <property type="entry name" value="ALANINE RACEMASE, CATABOLIC-RELATED"/>
    <property type="match status" value="1"/>
</dbReference>
<feature type="binding site" evidence="7">
    <location>
        <position position="140"/>
    </location>
    <ligand>
        <name>substrate</name>
    </ligand>
</feature>
<dbReference type="EMBL" id="CP096040">
    <property type="protein sequence ID" value="USQ95475.1"/>
    <property type="molecule type" value="Genomic_DNA"/>
</dbReference>
<proteinExistence type="inferred from homology"/>
<keyword evidence="5 7" id="KW-0663">Pyridoxal phosphate</keyword>
<dbReference type="NCBIfam" id="TIGR00492">
    <property type="entry name" value="alr"/>
    <property type="match status" value="1"/>
</dbReference>
<comment type="cofactor">
    <cofactor evidence="2 7">
        <name>pyridoxal 5'-phosphate</name>
        <dbReference type="ChEBI" id="CHEBI:597326"/>
    </cofactor>
</comment>
<dbReference type="InterPro" id="IPR000821">
    <property type="entry name" value="Ala_racemase"/>
</dbReference>
<dbReference type="SUPFAM" id="SSF50621">
    <property type="entry name" value="Alanine racemase C-terminal domain-like"/>
    <property type="match status" value="1"/>
</dbReference>
<organism evidence="9 10">
    <name type="scientific">Caulobacter segnis</name>
    <dbReference type="NCBI Taxonomy" id="88688"/>
    <lineage>
        <taxon>Bacteria</taxon>
        <taxon>Pseudomonadati</taxon>
        <taxon>Pseudomonadota</taxon>
        <taxon>Alphaproteobacteria</taxon>
        <taxon>Caulobacterales</taxon>
        <taxon>Caulobacteraceae</taxon>
        <taxon>Caulobacter</taxon>
    </lineage>
</organism>
<sequence>MGEPSRDMAGGLLRIDLTALAANYLDLARRVWPSRTAAVVKADAYGLGARQVAPVFERAGCEDFFVAHLEEALALKSALSPGAKLYVLNGLQPGAETTCLTAGVIPVLNGLEQAWRWRDLAASRGAALPAVIQIDSGMARLGLSEADLDELLADATFFDEVSLALVMSHLACSDEPAAASNAEQRARFAALADRLPAARWSLANSGGIFLDASHHGNLVRPGVGLYGASPNAGPNPMRPVVRLDARVIQVRDVAAGDRVGYGLTYARETAGRIATIAVGYADGWPRHLSNTGAAYYQGVRLPIAGRVSMDSITLDVSALGERGLALKLGDLVELLGPHQTLEDVARDAATIPYEILTNLGRRYHRTYVEDPVMQQLPISLRQAGARS</sequence>
<dbReference type="InterPro" id="IPR029066">
    <property type="entry name" value="PLP-binding_barrel"/>
</dbReference>
<comment type="catalytic activity">
    <reaction evidence="1 7">
        <text>L-alanine = D-alanine</text>
        <dbReference type="Rhea" id="RHEA:20249"/>
        <dbReference type="ChEBI" id="CHEBI:57416"/>
        <dbReference type="ChEBI" id="CHEBI:57972"/>
        <dbReference type="EC" id="5.1.1.1"/>
    </reaction>
</comment>
<evidence type="ECO:0000256" key="3">
    <source>
        <dbReference type="ARBA" id="ARBA00007880"/>
    </source>
</evidence>
<evidence type="ECO:0000256" key="4">
    <source>
        <dbReference type="ARBA" id="ARBA00013089"/>
    </source>
</evidence>
<gene>
    <name evidence="9" type="primary">alr</name>
    <name evidence="9" type="ORF">MZV50_23490</name>
</gene>
<evidence type="ECO:0000313" key="10">
    <source>
        <dbReference type="Proteomes" id="UP001057520"/>
    </source>
</evidence>